<keyword evidence="5" id="KW-1185">Reference proteome</keyword>
<organism evidence="4 5">
    <name type="scientific">Halosimplex pelagicum</name>
    <dbReference type="NCBI Taxonomy" id="869886"/>
    <lineage>
        <taxon>Archaea</taxon>
        <taxon>Methanobacteriati</taxon>
        <taxon>Methanobacteriota</taxon>
        <taxon>Stenosarchaea group</taxon>
        <taxon>Halobacteria</taxon>
        <taxon>Halobacteriales</taxon>
        <taxon>Haloarculaceae</taxon>
        <taxon>Halosimplex</taxon>
    </lineage>
</organism>
<feature type="transmembrane region" description="Helical" evidence="2">
    <location>
        <begin position="214"/>
        <end position="232"/>
    </location>
</feature>
<evidence type="ECO:0000256" key="1">
    <source>
        <dbReference type="SAM" id="MobiDB-lite"/>
    </source>
</evidence>
<evidence type="ECO:0000313" key="5">
    <source>
        <dbReference type="Proteomes" id="UP000509346"/>
    </source>
</evidence>
<keyword evidence="2" id="KW-1133">Transmembrane helix</keyword>
<feature type="transmembrane region" description="Helical" evidence="2">
    <location>
        <begin position="131"/>
        <end position="154"/>
    </location>
</feature>
<dbReference type="GO" id="GO:0006508">
    <property type="term" value="P:proteolysis"/>
    <property type="evidence" value="ECO:0007669"/>
    <property type="project" value="UniProtKB-KW"/>
</dbReference>
<dbReference type="InterPro" id="IPR003675">
    <property type="entry name" value="Rce1/LyrA-like_dom"/>
</dbReference>
<dbReference type="KEGG" id="hpel:HZS54_12355"/>
<dbReference type="GO" id="GO:0080120">
    <property type="term" value="P:CAAX-box protein maturation"/>
    <property type="evidence" value="ECO:0007669"/>
    <property type="project" value="UniProtKB-ARBA"/>
</dbReference>
<dbReference type="PANTHER" id="PTHR36435">
    <property type="entry name" value="SLR1288 PROTEIN"/>
    <property type="match status" value="1"/>
</dbReference>
<keyword evidence="4" id="KW-0645">Protease</keyword>
<evidence type="ECO:0000313" key="4">
    <source>
        <dbReference type="EMBL" id="QLH82359.1"/>
    </source>
</evidence>
<sequence length="292" mass="31643">MGKLLMTASDDKQPDETESEKPPDEPPTVSPPDEAHEDEQDASESTIKSKLKTIGVAFALGTTGYSASIFWTIPFREVTRLPGLTPTASSQLMMNYIALVLGAITIGLVYFRVSGKGIDYIDIHIPNKRQFAIIIGGTLALLIAFFAIGAGTSFFEGVESSEHSMQQTVSDGNIDPQFILLMIPMSFLVIGPSEEFIFRNLVQKRLYDDFTKKTAILIASIIFAIVHFPTYATGSLGAILVSLGSVFVFSVILGGAYALSGNLLIPAVMHGTYNATIFANWYTALAFGFTFL</sequence>
<feature type="transmembrane region" description="Helical" evidence="2">
    <location>
        <begin position="93"/>
        <end position="111"/>
    </location>
</feature>
<gene>
    <name evidence="4" type="ORF">HZS54_12355</name>
</gene>
<accession>A0A7D5PF50</accession>
<keyword evidence="2" id="KW-0812">Transmembrane</keyword>
<keyword evidence="2" id="KW-0472">Membrane</keyword>
<feature type="domain" description="CAAX prenyl protease 2/Lysostaphin resistance protein A-like" evidence="3">
    <location>
        <begin position="177"/>
        <end position="275"/>
    </location>
</feature>
<proteinExistence type="predicted"/>
<feature type="compositionally biased region" description="Basic and acidic residues" evidence="1">
    <location>
        <begin position="9"/>
        <end position="24"/>
    </location>
</feature>
<protein>
    <submittedName>
        <fullName evidence="4">CPBP family intramembrane metalloprotease</fullName>
    </submittedName>
</protein>
<keyword evidence="4" id="KW-0482">Metalloprotease</keyword>
<feature type="transmembrane region" description="Helical" evidence="2">
    <location>
        <begin position="54"/>
        <end position="73"/>
    </location>
</feature>
<dbReference type="GeneID" id="56083394"/>
<keyword evidence="4" id="KW-0378">Hydrolase</keyword>
<dbReference type="GO" id="GO:0008237">
    <property type="term" value="F:metallopeptidase activity"/>
    <property type="evidence" value="ECO:0007669"/>
    <property type="project" value="UniProtKB-KW"/>
</dbReference>
<dbReference type="InterPro" id="IPR052710">
    <property type="entry name" value="CAAX_protease"/>
</dbReference>
<dbReference type="EMBL" id="CP058909">
    <property type="protein sequence ID" value="QLH82359.1"/>
    <property type="molecule type" value="Genomic_DNA"/>
</dbReference>
<dbReference type="RefSeq" id="WP_179922827.1">
    <property type="nucleotide sequence ID" value="NZ_CP058909.1"/>
</dbReference>
<evidence type="ECO:0000256" key="2">
    <source>
        <dbReference type="SAM" id="Phobius"/>
    </source>
</evidence>
<evidence type="ECO:0000259" key="3">
    <source>
        <dbReference type="Pfam" id="PF02517"/>
    </source>
</evidence>
<feature type="transmembrane region" description="Helical" evidence="2">
    <location>
        <begin position="238"/>
        <end position="259"/>
    </location>
</feature>
<feature type="transmembrane region" description="Helical" evidence="2">
    <location>
        <begin position="174"/>
        <end position="193"/>
    </location>
</feature>
<reference evidence="4 5" key="1">
    <citation type="submission" date="2020-07" db="EMBL/GenBank/DDBJ databases">
        <title>Halosimplex litoreum sp. nov. and Halosimplex rubrum sp. nov., isolated from different salt environments.</title>
        <authorList>
            <person name="Cui H."/>
        </authorList>
    </citation>
    <scope>NUCLEOTIDE SEQUENCE [LARGE SCALE GENOMIC DNA]</scope>
    <source>
        <strain evidence="4 5">R2</strain>
    </source>
</reference>
<dbReference type="PANTHER" id="PTHR36435:SF1">
    <property type="entry name" value="CAAX AMINO TERMINAL PROTEASE FAMILY PROTEIN"/>
    <property type="match status" value="1"/>
</dbReference>
<dbReference type="Proteomes" id="UP000509346">
    <property type="component" value="Chromosome"/>
</dbReference>
<dbReference type="GO" id="GO:0004175">
    <property type="term" value="F:endopeptidase activity"/>
    <property type="evidence" value="ECO:0007669"/>
    <property type="project" value="UniProtKB-ARBA"/>
</dbReference>
<feature type="transmembrane region" description="Helical" evidence="2">
    <location>
        <begin position="271"/>
        <end position="291"/>
    </location>
</feature>
<name>A0A7D5PF50_9EURY</name>
<feature type="region of interest" description="Disordered" evidence="1">
    <location>
        <begin position="1"/>
        <end position="46"/>
    </location>
</feature>
<dbReference type="Pfam" id="PF02517">
    <property type="entry name" value="Rce1-like"/>
    <property type="match status" value="1"/>
</dbReference>
<dbReference type="OrthoDB" id="275779at2157"/>
<dbReference type="AlphaFoldDB" id="A0A7D5PF50"/>